<dbReference type="Proteomes" id="UP000267821">
    <property type="component" value="Unassembled WGS sequence"/>
</dbReference>
<sequence>MGSPQICLHHFTVSPLQGNFPVLGRSLMSPHQTIVPKAIPSLAAEKRNPSIPSLIHTSPSPYLHTHHHHRPGQRFPSNPTMTTANLYHSKGRPCGASYLVTSREAGVMAKKGSKRLRGEKKWATKLQHSGQLSSPLVSSIPQRILPFTSDSPLDIIYIRRPSHRRSSFGAPRRTRARKLCIRTRARRTYLRHFERRLSPKPHCEGQQQQPTLQLPANVMPNDLDPRGIGNKAVYRHLDLIDIIDKVEVEEKDRDRLHGLVTCAEEFKMSQNKKYYNPWYDACFTYI</sequence>
<evidence type="ECO:0000313" key="2">
    <source>
        <dbReference type="Proteomes" id="UP000267821"/>
    </source>
</evidence>
<dbReference type="OrthoDB" id="5384103at2759"/>
<accession>A0A3N4LZU0</accession>
<name>A0A3N4LZU0_9PEZI</name>
<dbReference type="InParanoid" id="A0A3N4LZU0"/>
<proteinExistence type="predicted"/>
<dbReference type="EMBL" id="ML121529">
    <property type="protein sequence ID" value="RPB28337.1"/>
    <property type="molecule type" value="Genomic_DNA"/>
</dbReference>
<protein>
    <submittedName>
        <fullName evidence="1">Uncharacterized protein</fullName>
    </submittedName>
</protein>
<evidence type="ECO:0000313" key="1">
    <source>
        <dbReference type="EMBL" id="RPB28337.1"/>
    </source>
</evidence>
<organism evidence="1 2">
    <name type="scientific">Terfezia boudieri ATCC MYA-4762</name>
    <dbReference type="NCBI Taxonomy" id="1051890"/>
    <lineage>
        <taxon>Eukaryota</taxon>
        <taxon>Fungi</taxon>
        <taxon>Dikarya</taxon>
        <taxon>Ascomycota</taxon>
        <taxon>Pezizomycotina</taxon>
        <taxon>Pezizomycetes</taxon>
        <taxon>Pezizales</taxon>
        <taxon>Pezizaceae</taxon>
        <taxon>Terfezia</taxon>
    </lineage>
</organism>
<gene>
    <name evidence="1" type="ORF">L211DRAFT_378063</name>
</gene>
<dbReference type="AlphaFoldDB" id="A0A3N4LZU0"/>
<reference evidence="1 2" key="1">
    <citation type="journal article" date="2018" name="Nat. Ecol. Evol.">
        <title>Pezizomycetes genomes reveal the molecular basis of ectomycorrhizal truffle lifestyle.</title>
        <authorList>
            <person name="Murat C."/>
            <person name="Payen T."/>
            <person name="Noel B."/>
            <person name="Kuo A."/>
            <person name="Morin E."/>
            <person name="Chen J."/>
            <person name="Kohler A."/>
            <person name="Krizsan K."/>
            <person name="Balestrini R."/>
            <person name="Da Silva C."/>
            <person name="Montanini B."/>
            <person name="Hainaut M."/>
            <person name="Levati E."/>
            <person name="Barry K.W."/>
            <person name="Belfiori B."/>
            <person name="Cichocki N."/>
            <person name="Clum A."/>
            <person name="Dockter R.B."/>
            <person name="Fauchery L."/>
            <person name="Guy J."/>
            <person name="Iotti M."/>
            <person name="Le Tacon F."/>
            <person name="Lindquist E.A."/>
            <person name="Lipzen A."/>
            <person name="Malagnac F."/>
            <person name="Mello A."/>
            <person name="Molinier V."/>
            <person name="Miyauchi S."/>
            <person name="Poulain J."/>
            <person name="Riccioni C."/>
            <person name="Rubini A."/>
            <person name="Sitrit Y."/>
            <person name="Splivallo R."/>
            <person name="Traeger S."/>
            <person name="Wang M."/>
            <person name="Zifcakova L."/>
            <person name="Wipf D."/>
            <person name="Zambonelli A."/>
            <person name="Paolocci F."/>
            <person name="Nowrousian M."/>
            <person name="Ottonello S."/>
            <person name="Baldrian P."/>
            <person name="Spatafora J.W."/>
            <person name="Henrissat B."/>
            <person name="Nagy L.G."/>
            <person name="Aury J.M."/>
            <person name="Wincker P."/>
            <person name="Grigoriev I.V."/>
            <person name="Bonfante P."/>
            <person name="Martin F.M."/>
        </authorList>
    </citation>
    <scope>NUCLEOTIDE SEQUENCE [LARGE SCALE GENOMIC DNA]</scope>
    <source>
        <strain evidence="1 2">ATCC MYA-4762</strain>
    </source>
</reference>
<keyword evidence="2" id="KW-1185">Reference proteome</keyword>